<dbReference type="GO" id="GO:0005634">
    <property type="term" value="C:nucleus"/>
    <property type="evidence" value="ECO:0007669"/>
    <property type="project" value="UniProtKB-SubCell"/>
</dbReference>
<feature type="domain" description="TFIIS N-terminal" evidence="5">
    <location>
        <begin position="132"/>
        <end position="207"/>
    </location>
</feature>
<gene>
    <name evidence="6" type="ORF">HHK36_011786</name>
</gene>
<dbReference type="PANTHER" id="PTHR46554:SF2">
    <property type="entry name" value="TFIIS N-TERMINAL DOMAIN-CONTAINING PROTEIN"/>
    <property type="match status" value="1"/>
</dbReference>
<dbReference type="PROSITE" id="PS51319">
    <property type="entry name" value="TFIIS_N"/>
    <property type="match status" value="1"/>
</dbReference>
<dbReference type="SMART" id="SM00509">
    <property type="entry name" value="TFS2N"/>
    <property type="match status" value="1"/>
</dbReference>
<dbReference type="Proteomes" id="UP000655225">
    <property type="component" value="Unassembled WGS sequence"/>
</dbReference>
<reference evidence="6 7" key="1">
    <citation type="submission" date="2020-04" db="EMBL/GenBank/DDBJ databases">
        <title>Plant Genome Project.</title>
        <authorList>
            <person name="Zhang R.-G."/>
        </authorList>
    </citation>
    <scope>NUCLEOTIDE SEQUENCE [LARGE SCALE GENOMIC DNA]</scope>
    <source>
        <strain evidence="6">YNK0</strain>
        <tissue evidence="6">Leaf</tissue>
    </source>
</reference>
<comment type="subcellular location">
    <subcellularLocation>
        <location evidence="1 3">Nucleus</location>
    </subcellularLocation>
</comment>
<protein>
    <recommendedName>
        <fullName evidence="5">TFIIS N-terminal domain-containing protein</fullName>
    </recommendedName>
</protein>
<dbReference type="InterPro" id="IPR003617">
    <property type="entry name" value="TFIIS/CRSP70_N_sub"/>
</dbReference>
<evidence type="ECO:0000256" key="1">
    <source>
        <dbReference type="ARBA" id="ARBA00004123"/>
    </source>
</evidence>
<evidence type="ECO:0000256" key="4">
    <source>
        <dbReference type="SAM" id="MobiDB-lite"/>
    </source>
</evidence>
<dbReference type="Pfam" id="PF08711">
    <property type="entry name" value="Med26"/>
    <property type="match status" value="1"/>
</dbReference>
<sequence length="438" mass="48726">MAAKSGALDYWRKYFLSANSDIFEVIEYAIVVAASDCPKEFRMRRDRIAEKLFSCQLSNGFGCDRVDAEGDRVFKTGFDGSADFGGGVSKESKVNSSTDDHAGMKMTQVSTCSYDEVEALTEEIEEESQIIGEVLRIKGVLSNSQDESVGALFESLRKLQLMALSVEILKVTEIGKAVNGLRKHGSKEIRQLVRTLIDGWKVMVDEWVNATAAIAEGSPASVNPSVVDDEEGLPSPPMEEGVFFTTQPTSMELSKFFDGMDDDGNPRNSGELDKNREIGRKPSMENQNFVKRNQQLPHEANVVTKENKGQQKNQVAVIKQTKPSNTISGLGKPPKQSSVNKVNNETKFQQKPVNVPIQKRQLVGQQDKLKCSGEVSVQMKLEASKRKLQQGYQQAENAKKQRTIQVMELRDLPKQGLGHRNLNVRPGNNNRNWANGRR</sequence>
<evidence type="ECO:0000259" key="5">
    <source>
        <dbReference type="PROSITE" id="PS51319"/>
    </source>
</evidence>
<proteinExistence type="predicted"/>
<evidence type="ECO:0000313" key="6">
    <source>
        <dbReference type="EMBL" id="KAF8403682.1"/>
    </source>
</evidence>
<evidence type="ECO:0000313" key="7">
    <source>
        <dbReference type="Proteomes" id="UP000655225"/>
    </source>
</evidence>
<dbReference type="PANTHER" id="PTHR46554">
    <property type="entry name" value="MEDIATOR OF RNA POLYMERASE II TRANSCRIPTION SUBUNIT 26A-RELATED"/>
    <property type="match status" value="1"/>
</dbReference>
<dbReference type="Gene3D" id="1.20.930.10">
    <property type="entry name" value="Conserved domain common to transcription factors TFIIS, elongin A, CRSP70"/>
    <property type="match status" value="1"/>
</dbReference>
<dbReference type="CDD" id="cd00183">
    <property type="entry name" value="TFIIS_I"/>
    <property type="match status" value="1"/>
</dbReference>
<name>A0A835DK67_TETSI</name>
<feature type="compositionally biased region" description="Low complexity" evidence="4">
    <location>
        <begin position="420"/>
        <end position="438"/>
    </location>
</feature>
<feature type="region of interest" description="Disordered" evidence="4">
    <location>
        <begin position="416"/>
        <end position="438"/>
    </location>
</feature>
<dbReference type="InterPro" id="IPR035441">
    <property type="entry name" value="TFIIS/LEDGF_dom_sf"/>
</dbReference>
<dbReference type="OMA" id="MELSKFF"/>
<evidence type="ECO:0000256" key="3">
    <source>
        <dbReference type="PROSITE-ProRule" id="PRU00649"/>
    </source>
</evidence>
<organism evidence="6 7">
    <name type="scientific">Tetracentron sinense</name>
    <name type="common">Spur-leaf</name>
    <dbReference type="NCBI Taxonomy" id="13715"/>
    <lineage>
        <taxon>Eukaryota</taxon>
        <taxon>Viridiplantae</taxon>
        <taxon>Streptophyta</taxon>
        <taxon>Embryophyta</taxon>
        <taxon>Tracheophyta</taxon>
        <taxon>Spermatophyta</taxon>
        <taxon>Magnoliopsida</taxon>
        <taxon>Trochodendrales</taxon>
        <taxon>Trochodendraceae</taxon>
        <taxon>Tetracentron</taxon>
    </lineage>
</organism>
<feature type="region of interest" description="Disordered" evidence="4">
    <location>
        <begin position="259"/>
        <end position="278"/>
    </location>
</feature>
<keyword evidence="2 3" id="KW-0539">Nucleus</keyword>
<dbReference type="SUPFAM" id="SSF47676">
    <property type="entry name" value="Conserved domain common to transcription factors TFIIS, elongin A, CRSP70"/>
    <property type="match status" value="1"/>
</dbReference>
<dbReference type="AlphaFoldDB" id="A0A835DK67"/>
<dbReference type="InterPro" id="IPR017923">
    <property type="entry name" value="TFIIS_N"/>
</dbReference>
<comment type="caution">
    <text evidence="6">The sequence shown here is derived from an EMBL/GenBank/DDBJ whole genome shotgun (WGS) entry which is preliminary data.</text>
</comment>
<dbReference type="OrthoDB" id="44867at2759"/>
<accession>A0A835DK67</accession>
<dbReference type="EMBL" id="JABCRI010000007">
    <property type="protein sequence ID" value="KAF8403682.1"/>
    <property type="molecule type" value="Genomic_DNA"/>
</dbReference>
<evidence type="ECO:0000256" key="2">
    <source>
        <dbReference type="ARBA" id="ARBA00023242"/>
    </source>
</evidence>
<keyword evidence="7" id="KW-1185">Reference proteome</keyword>